<reference evidence="7 8" key="2">
    <citation type="submission" date="2018-11" db="EMBL/GenBank/DDBJ databases">
        <authorList>
            <consortium name="Pathogen Informatics"/>
        </authorList>
    </citation>
    <scope>NUCLEOTIDE SEQUENCE [LARGE SCALE GENOMIC DNA]</scope>
</reference>
<evidence type="ECO:0000256" key="4">
    <source>
        <dbReference type="ARBA" id="ARBA00023136"/>
    </source>
</evidence>
<feature type="transmembrane region" description="Helical" evidence="5">
    <location>
        <begin position="22"/>
        <end position="47"/>
    </location>
</feature>
<keyword evidence="8" id="KW-1185">Reference proteome</keyword>
<dbReference type="OrthoDB" id="10011262at2759"/>
<feature type="transmembrane region" description="Helical" evidence="5">
    <location>
        <begin position="301"/>
        <end position="322"/>
    </location>
</feature>
<dbReference type="PANTHER" id="PTHR46895:SF5">
    <property type="entry name" value="G-PROTEIN COUPLED RECEPTORS FAMILY 1 PROFILE DOMAIN-CONTAINING PROTEIN"/>
    <property type="match status" value="1"/>
</dbReference>
<evidence type="ECO:0000256" key="3">
    <source>
        <dbReference type="ARBA" id="ARBA00022989"/>
    </source>
</evidence>
<dbReference type="Gene3D" id="1.20.1070.10">
    <property type="entry name" value="Rhodopsin 7-helix transmembrane proteins"/>
    <property type="match status" value="1"/>
</dbReference>
<organism evidence="9">
    <name type="scientific">Anisakis simplex</name>
    <name type="common">Herring worm</name>
    <dbReference type="NCBI Taxonomy" id="6269"/>
    <lineage>
        <taxon>Eukaryota</taxon>
        <taxon>Metazoa</taxon>
        <taxon>Ecdysozoa</taxon>
        <taxon>Nematoda</taxon>
        <taxon>Chromadorea</taxon>
        <taxon>Rhabditida</taxon>
        <taxon>Spirurina</taxon>
        <taxon>Ascaridomorpha</taxon>
        <taxon>Ascaridoidea</taxon>
        <taxon>Anisakidae</taxon>
        <taxon>Anisakis</taxon>
        <taxon>Anisakis simplex complex</taxon>
    </lineage>
</organism>
<dbReference type="GO" id="GO:0004930">
    <property type="term" value="F:G protein-coupled receptor activity"/>
    <property type="evidence" value="ECO:0007669"/>
    <property type="project" value="InterPro"/>
</dbReference>
<dbReference type="InterPro" id="IPR000276">
    <property type="entry name" value="GPCR_Rhodpsn"/>
</dbReference>
<feature type="transmembrane region" description="Helical" evidence="5">
    <location>
        <begin position="141"/>
        <end position="160"/>
    </location>
</feature>
<gene>
    <name evidence="7" type="ORF">ASIM_LOCUS11434</name>
</gene>
<evidence type="ECO:0000313" key="7">
    <source>
        <dbReference type="EMBL" id="VDK45062.1"/>
    </source>
</evidence>
<dbReference type="PRINTS" id="PR00237">
    <property type="entry name" value="GPCRRHODOPSN"/>
</dbReference>
<sequence>MNYSMKCWSERHQVLFGSTLEMILFTLFFPPICLLGIVGNTLNLMVLLGAEMRSRANSLLACLAFCDIVFLILMIPHSMANFNVFALNYSFRWYYLSAKMHLITFANWSSAVAIWLVVAVCVERVMGIRHPFHTRGHWSRYCMAALVVSIVVIAGILTSYNHFSHVCIVQEFCNQTQVMAKCFDVTLDTNANETALNSALNAALIVFLKQRSVMLYQSISDSSKKEVKNEQGASLFRRSIDQVLFCFATRQRTEQRIAITVVAIVTCFTITQGPSAVVLSINTFSSTRTVEALTGLNWYQLQTVTAFLVIVGKTLNFILFCLSSANFRRRLMCILRNKLKAVQKTRTSTINGTLFILL</sequence>
<dbReference type="GO" id="GO:0016020">
    <property type="term" value="C:membrane"/>
    <property type="evidence" value="ECO:0007669"/>
    <property type="project" value="UniProtKB-SubCell"/>
</dbReference>
<dbReference type="InterPro" id="IPR017452">
    <property type="entry name" value="GPCR_Rhodpsn_7TM"/>
</dbReference>
<evidence type="ECO:0000313" key="9">
    <source>
        <dbReference type="WBParaSite" id="ASIM_0001196801-mRNA-1"/>
    </source>
</evidence>
<dbReference type="EMBL" id="UYRR01031069">
    <property type="protein sequence ID" value="VDK45062.1"/>
    <property type="molecule type" value="Genomic_DNA"/>
</dbReference>
<keyword evidence="2 5" id="KW-0812">Transmembrane</keyword>
<feature type="domain" description="G-protein coupled receptors family 1 profile" evidence="6">
    <location>
        <begin position="39"/>
        <end position="320"/>
    </location>
</feature>
<accession>A0A0M3JUU3</accession>
<evidence type="ECO:0000256" key="1">
    <source>
        <dbReference type="ARBA" id="ARBA00004370"/>
    </source>
</evidence>
<dbReference type="Proteomes" id="UP000267096">
    <property type="component" value="Unassembled WGS sequence"/>
</dbReference>
<dbReference type="PANTHER" id="PTHR46895">
    <property type="entry name" value="PROTEIN CBG20548-RELATED"/>
    <property type="match status" value="1"/>
</dbReference>
<evidence type="ECO:0000256" key="2">
    <source>
        <dbReference type="ARBA" id="ARBA00022692"/>
    </source>
</evidence>
<name>A0A0M3JUU3_ANISI</name>
<dbReference type="SUPFAM" id="SSF81321">
    <property type="entry name" value="Family A G protein-coupled receptor-like"/>
    <property type="match status" value="1"/>
</dbReference>
<keyword evidence="3 5" id="KW-1133">Transmembrane helix</keyword>
<evidence type="ECO:0000259" key="6">
    <source>
        <dbReference type="PROSITE" id="PS50262"/>
    </source>
</evidence>
<proteinExistence type="predicted"/>
<evidence type="ECO:0000256" key="5">
    <source>
        <dbReference type="SAM" id="Phobius"/>
    </source>
</evidence>
<protein>
    <submittedName>
        <fullName evidence="9">G_PROTEIN_RECEP_F1_2 domain-containing protein</fullName>
    </submittedName>
</protein>
<feature type="transmembrane region" description="Helical" evidence="5">
    <location>
        <begin position="59"/>
        <end position="80"/>
    </location>
</feature>
<feature type="transmembrane region" description="Helical" evidence="5">
    <location>
        <begin position="100"/>
        <end position="121"/>
    </location>
</feature>
<dbReference type="WBParaSite" id="ASIM_0001196801-mRNA-1">
    <property type="protein sequence ID" value="ASIM_0001196801-mRNA-1"/>
    <property type="gene ID" value="ASIM_0001196801"/>
</dbReference>
<dbReference type="AlphaFoldDB" id="A0A0M3JUU3"/>
<evidence type="ECO:0000313" key="8">
    <source>
        <dbReference type="Proteomes" id="UP000267096"/>
    </source>
</evidence>
<dbReference type="PROSITE" id="PS50262">
    <property type="entry name" value="G_PROTEIN_RECEP_F1_2"/>
    <property type="match status" value="1"/>
</dbReference>
<dbReference type="CDD" id="cd14978">
    <property type="entry name" value="7tmA_FMRFamide_R-like"/>
    <property type="match status" value="1"/>
</dbReference>
<feature type="transmembrane region" description="Helical" evidence="5">
    <location>
        <begin position="195"/>
        <end position="216"/>
    </location>
</feature>
<comment type="subcellular location">
    <subcellularLocation>
        <location evidence="1">Membrane</location>
    </subcellularLocation>
</comment>
<keyword evidence="4 5" id="KW-0472">Membrane</keyword>
<feature type="transmembrane region" description="Helical" evidence="5">
    <location>
        <begin position="257"/>
        <end position="281"/>
    </location>
</feature>
<reference evidence="9" key="1">
    <citation type="submission" date="2017-02" db="UniProtKB">
        <authorList>
            <consortium name="WormBaseParasite"/>
        </authorList>
    </citation>
    <scope>IDENTIFICATION</scope>
</reference>